<sequence>MFFYPLEMHNSSFVMTNFIKEKLATGYDAKGNAIPFYQTRPTDMPQGSMFSTGIDVANFMIAQLNDGKFKNNQILQKETVEDMQKTKFALHP</sequence>
<dbReference type="InterPro" id="IPR012338">
    <property type="entry name" value="Beta-lactam/transpept-like"/>
</dbReference>
<dbReference type="EMBL" id="NUWJ01000050">
    <property type="protein sequence ID" value="PFK24538.1"/>
    <property type="molecule type" value="Genomic_DNA"/>
</dbReference>
<protein>
    <recommendedName>
        <fullName evidence="3">Penicillin-binding protein</fullName>
    </recommendedName>
</protein>
<name>A0A9X7A0P2_BACCE</name>
<reference evidence="1 2" key="1">
    <citation type="submission" date="2017-09" db="EMBL/GenBank/DDBJ databases">
        <title>Large-scale bioinformatics analysis of Bacillus genomes uncovers conserved roles of natural products in bacterial physiology.</title>
        <authorList>
            <consortium name="Agbiome Team Llc"/>
            <person name="Bleich R.M."/>
            <person name="Grubbs K.J."/>
            <person name="Santa Maria K.C."/>
            <person name="Allen S.E."/>
            <person name="Farag S."/>
            <person name="Shank E.A."/>
            <person name="Bowers A."/>
        </authorList>
    </citation>
    <scope>NUCLEOTIDE SEQUENCE [LARGE SCALE GENOMIC DNA]</scope>
    <source>
        <strain evidence="1 2">AFS083741</strain>
    </source>
</reference>
<dbReference type="AlphaFoldDB" id="A0A9X7A0P2"/>
<proteinExistence type="predicted"/>
<gene>
    <name evidence="1" type="ORF">COI98_05370</name>
</gene>
<evidence type="ECO:0000313" key="1">
    <source>
        <dbReference type="EMBL" id="PFK24538.1"/>
    </source>
</evidence>
<dbReference type="Proteomes" id="UP000224413">
    <property type="component" value="Unassembled WGS sequence"/>
</dbReference>
<dbReference type="SUPFAM" id="SSF56601">
    <property type="entry name" value="beta-lactamase/transpeptidase-like"/>
    <property type="match status" value="1"/>
</dbReference>
<dbReference type="Gene3D" id="3.40.710.10">
    <property type="entry name" value="DD-peptidase/beta-lactamase superfamily"/>
    <property type="match status" value="1"/>
</dbReference>
<comment type="caution">
    <text evidence="1">The sequence shown here is derived from an EMBL/GenBank/DDBJ whole genome shotgun (WGS) entry which is preliminary data.</text>
</comment>
<organism evidence="1 2">
    <name type="scientific">Bacillus cereus</name>
    <dbReference type="NCBI Taxonomy" id="1396"/>
    <lineage>
        <taxon>Bacteria</taxon>
        <taxon>Bacillati</taxon>
        <taxon>Bacillota</taxon>
        <taxon>Bacilli</taxon>
        <taxon>Bacillales</taxon>
        <taxon>Bacillaceae</taxon>
        <taxon>Bacillus</taxon>
        <taxon>Bacillus cereus group</taxon>
    </lineage>
</organism>
<accession>A0A9X7A0P2</accession>
<evidence type="ECO:0000313" key="2">
    <source>
        <dbReference type="Proteomes" id="UP000224413"/>
    </source>
</evidence>
<evidence type="ECO:0008006" key="3">
    <source>
        <dbReference type="Google" id="ProtNLM"/>
    </source>
</evidence>